<sequence>MITLPTVALTGDADAATAASGAKGGDAAQNFLALLGERLSGELPLADGKTLTLAQLTAQAKTPLAAGLDASTLPADVSLESLMAKLLPGGAADETAALTEGNTLSALEKSGDNDATKPLSDADLSALSALFAMLPQTPALQQAAKASTEAQDNAISLNAAALNAAQLTLPAATPANSNAKADVKADTAKADGSRDARIDPLNLSAASADAVKTATANAVAPVQNSEKSVNDGNSTHALTALSHASAAALNSATQTPGAATSSTAPQVTAPLGTPAWEQSVSQHVTLFTRQGQQSAELRLHPEDLGAVQISLKIDDNTAQLQMVSPHSHVRAALEAALPTLRAQLAESGIQLGQSSISSDSSAAGQQQANQQHQQGSGSRGGFSFSGAEEDAVAAPVSLQSAARGNNAVDIFA</sequence>
<dbReference type="EMBL" id="LFEJ01000015">
    <property type="protein sequence ID" value="KMV34204.1"/>
    <property type="molecule type" value="Genomic_DNA"/>
</dbReference>
<keyword evidence="7" id="KW-1185">Reference proteome</keyword>
<feature type="domain" description="Flagellar hook-length control protein-like C-terminal" evidence="5">
    <location>
        <begin position="284"/>
        <end position="362"/>
    </location>
</feature>
<reference evidence="6 7" key="1">
    <citation type="submission" date="2015-06" db="EMBL/GenBank/DDBJ databases">
        <title>Genome sequencing of Cronobacter sp. strain DJ34 isolated from petroleum contaminated sludge of Duliajan Oil Fields, Assam, India.</title>
        <authorList>
            <person name="Pal S."/>
            <person name="Banerjee T.D."/>
            <person name="Roy A."/>
            <person name="Sar P."/>
            <person name="Kazy S.K."/>
        </authorList>
    </citation>
    <scope>NUCLEOTIDE SEQUENCE [LARGE SCALE GENOMIC DNA]</scope>
    <source>
        <strain evidence="6 7">DJ34</strain>
    </source>
</reference>
<dbReference type="AlphaFoldDB" id="A0A0J8Y9V3"/>
<dbReference type="PANTHER" id="PTHR37533:SF2">
    <property type="entry name" value="FLAGELLAR HOOK-LENGTH CONTROL PROTEIN"/>
    <property type="match status" value="1"/>
</dbReference>
<proteinExistence type="inferred from homology"/>
<evidence type="ECO:0000259" key="5">
    <source>
        <dbReference type="Pfam" id="PF02120"/>
    </source>
</evidence>
<dbReference type="InterPro" id="IPR052563">
    <property type="entry name" value="FliK"/>
</dbReference>
<dbReference type="GO" id="GO:0044780">
    <property type="term" value="P:bacterial-type flagellum assembly"/>
    <property type="evidence" value="ECO:0007669"/>
    <property type="project" value="InterPro"/>
</dbReference>
<dbReference type="Proteomes" id="UP000037315">
    <property type="component" value="Unassembled WGS sequence"/>
</dbReference>
<keyword evidence="3" id="KW-1005">Bacterial flagellum biogenesis</keyword>
<name>A0A0J8Y9V3_9ENTR</name>
<organism evidence="6 7">
    <name type="scientific">Franconibacter pulveris</name>
    <dbReference type="NCBI Taxonomy" id="435910"/>
    <lineage>
        <taxon>Bacteria</taxon>
        <taxon>Pseudomonadati</taxon>
        <taxon>Pseudomonadota</taxon>
        <taxon>Gammaproteobacteria</taxon>
        <taxon>Enterobacterales</taxon>
        <taxon>Enterobacteriaceae</taxon>
        <taxon>Franconibacter</taxon>
    </lineage>
</organism>
<evidence type="ECO:0000313" key="6">
    <source>
        <dbReference type="EMBL" id="KMV34204.1"/>
    </source>
</evidence>
<comment type="caution">
    <text evidence="6">The sequence shown here is derived from an EMBL/GenBank/DDBJ whole genome shotgun (WGS) entry which is preliminary data.</text>
</comment>
<comment type="function">
    <text evidence="1">Controls the length of the flagellar hook.</text>
</comment>
<dbReference type="RefSeq" id="WP_048888063.1">
    <property type="nucleotide sequence ID" value="NZ_LFEJ01000015.1"/>
</dbReference>
<feature type="compositionally biased region" description="Polar residues" evidence="4">
    <location>
        <begin position="254"/>
        <end position="266"/>
    </location>
</feature>
<dbReference type="STRING" id="1121863.GCA_000621185_03176"/>
<feature type="region of interest" description="Disordered" evidence="4">
    <location>
        <begin position="249"/>
        <end position="270"/>
    </location>
</feature>
<protein>
    <recommendedName>
        <fullName evidence="5">Flagellar hook-length control protein-like C-terminal domain-containing protein</fullName>
    </recommendedName>
</protein>
<dbReference type="PRINTS" id="PR01007">
    <property type="entry name" value="FLGHOOKFLIK"/>
</dbReference>
<dbReference type="PATRIC" id="fig|1656095.3.peg.2560"/>
<gene>
    <name evidence="6" type="ORF">ACH50_12385</name>
</gene>
<feature type="region of interest" description="Disordered" evidence="4">
    <location>
        <begin position="354"/>
        <end position="385"/>
    </location>
</feature>
<evidence type="ECO:0000256" key="3">
    <source>
        <dbReference type="ARBA" id="ARBA00022795"/>
    </source>
</evidence>
<evidence type="ECO:0000256" key="1">
    <source>
        <dbReference type="ARBA" id="ARBA00003944"/>
    </source>
</evidence>
<dbReference type="InterPro" id="IPR021136">
    <property type="entry name" value="Flagellar_hook_control-like_C"/>
</dbReference>
<evidence type="ECO:0000313" key="7">
    <source>
        <dbReference type="Proteomes" id="UP000037315"/>
    </source>
</evidence>
<dbReference type="GO" id="GO:0009424">
    <property type="term" value="C:bacterial-type flagellum hook"/>
    <property type="evidence" value="ECO:0007669"/>
    <property type="project" value="InterPro"/>
</dbReference>
<dbReference type="OrthoDB" id="1792985at2"/>
<evidence type="ECO:0000256" key="4">
    <source>
        <dbReference type="SAM" id="MobiDB-lite"/>
    </source>
</evidence>
<dbReference type="CDD" id="cd17470">
    <property type="entry name" value="T3SS_Flik_C"/>
    <property type="match status" value="1"/>
</dbReference>
<accession>A0A0J8Y9V3</accession>
<dbReference type="InterPro" id="IPR038610">
    <property type="entry name" value="FliK-like_C_sf"/>
</dbReference>
<evidence type="ECO:0000256" key="2">
    <source>
        <dbReference type="ARBA" id="ARBA00009149"/>
    </source>
</evidence>
<dbReference type="PANTHER" id="PTHR37533">
    <property type="entry name" value="FLAGELLAR HOOK-LENGTH CONTROL PROTEIN"/>
    <property type="match status" value="1"/>
</dbReference>
<dbReference type="Gene3D" id="3.30.750.140">
    <property type="match status" value="1"/>
</dbReference>
<dbReference type="Pfam" id="PF02120">
    <property type="entry name" value="Flg_hook"/>
    <property type="match status" value="1"/>
</dbReference>
<comment type="similarity">
    <text evidence="2">Belongs to the FliK family.</text>
</comment>
<dbReference type="InterPro" id="IPR001635">
    <property type="entry name" value="Flag_hook_Flik"/>
</dbReference>